<evidence type="ECO:0000313" key="10">
    <source>
        <dbReference type="Proteomes" id="UP001152888"/>
    </source>
</evidence>
<evidence type="ECO:0000256" key="2">
    <source>
        <dbReference type="ARBA" id="ARBA00004123"/>
    </source>
</evidence>
<keyword evidence="6" id="KW-0378">Hydrolase</keyword>
<dbReference type="InterPro" id="IPR027806">
    <property type="entry name" value="HARBI1_dom"/>
</dbReference>
<keyword evidence="5" id="KW-0479">Metal-binding</keyword>
<dbReference type="PANTHER" id="PTHR22930">
    <property type="match status" value="1"/>
</dbReference>
<dbReference type="AlphaFoldDB" id="A0A9P0M7A1"/>
<dbReference type="EMBL" id="CAKOFQ010007767">
    <property type="protein sequence ID" value="CAH2007796.1"/>
    <property type="molecule type" value="Genomic_DNA"/>
</dbReference>
<comment type="caution">
    <text evidence="9">The sequence shown here is derived from an EMBL/GenBank/DDBJ whole genome shotgun (WGS) entry which is preliminary data.</text>
</comment>
<dbReference type="Proteomes" id="UP001152888">
    <property type="component" value="Unassembled WGS sequence"/>
</dbReference>
<dbReference type="Pfam" id="PF13359">
    <property type="entry name" value="DDE_Tnp_4"/>
    <property type="match status" value="1"/>
</dbReference>
<evidence type="ECO:0000313" key="9">
    <source>
        <dbReference type="EMBL" id="CAH2007796.1"/>
    </source>
</evidence>
<reference evidence="9" key="1">
    <citation type="submission" date="2022-03" db="EMBL/GenBank/DDBJ databases">
        <authorList>
            <person name="Sayadi A."/>
        </authorList>
    </citation>
    <scope>NUCLEOTIDE SEQUENCE</scope>
</reference>
<comment type="similarity">
    <text evidence="3">Belongs to the HARBI1 family.</text>
</comment>
<keyword evidence="4" id="KW-0540">Nuclease</keyword>
<dbReference type="OrthoDB" id="10051449at2759"/>
<name>A0A9P0M7A1_ACAOB</name>
<keyword evidence="7" id="KW-0539">Nucleus</keyword>
<accession>A0A9P0M7A1</accession>
<gene>
    <name evidence="9" type="ORF">ACAOBT_LOCUS29853</name>
</gene>
<dbReference type="InterPro" id="IPR045249">
    <property type="entry name" value="HARBI1-like"/>
</dbReference>
<evidence type="ECO:0000256" key="4">
    <source>
        <dbReference type="ARBA" id="ARBA00022722"/>
    </source>
</evidence>
<evidence type="ECO:0000256" key="6">
    <source>
        <dbReference type="ARBA" id="ARBA00022801"/>
    </source>
</evidence>
<feature type="domain" description="DDE Tnp4" evidence="8">
    <location>
        <begin position="178"/>
        <end position="331"/>
    </location>
</feature>
<dbReference type="GO" id="GO:0005634">
    <property type="term" value="C:nucleus"/>
    <property type="evidence" value="ECO:0007669"/>
    <property type="project" value="UniProtKB-SubCell"/>
</dbReference>
<evidence type="ECO:0000256" key="5">
    <source>
        <dbReference type="ARBA" id="ARBA00022723"/>
    </source>
</evidence>
<organism evidence="9 10">
    <name type="scientific">Acanthoscelides obtectus</name>
    <name type="common">Bean weevil</name>
    <name type="synonym">Bruchus obtectus</name>
    <dbReference type="NCBI Taxonomy" id="200917"/>
    <lineage>
        <taxon>Eukaryota</taxon>
        <taxon>Metazoa</taxon>
        <taxon>Ecdysozoa</taxon>
        <taxon>Arthropoda</taxon>
        <taxon>Hexapoda</taxon>
        <taxon>Insecta</taxon>
        <taxon>Pterygota</taxon>
        <taxon>Neoptera</taxon>
        <taxon>Endopterygota</taxon>
        <taxon>Coleoptera</taxon>
        <taxon>Polyphaga</taxon>
        <taxon>Cucujiformia</taxon>
        <taxon>Chrysomeloidea</taxon>
        <taxon>Chrysomelidae</taxon>
        <taxon>Bruchinae</taxon>
        <taxon>Bruchini</taxon>
        <taxon>Acanthoscelides</taxon>
    </lineage>
</organism>
<comment type="subcellular location">
    <subcellularLocation>
        <location evidence="2">Nucleus</location>
    </subcellularLocation>
</comment>
<sequence length="413" mass="48008">MADIVRVGIVFVSLLIRKKLQERLNQKKRKARRMWVRNWISKRDTHGASNILLRQLKDEDPVAYRNVLRMSNEQFNVLLQMVDETIRKKDTKMGMAIPTATKLEITLCFLATGDSFKSLEYLFRVPECTISLFVPEVLAAICQVLKPYIKMPSTSNEWKQIQYNFFLRWNFPRCCGAIDGKHVLIKKPPKSGSMYFNYKKTYSIVLFAMVDADYCFTYIDIGANGRASDSAIFRDSTLNIAMQNNTLNMPENLVIVGDDAFPLRTNLMKPYSKSQLNNTERIFNYRLSRARRVSENAFGILVWRFRIFSRPIQLKETTIDNVILAACSLHNWLKKSSPNTYFPENAVDREDLNTGNITFGQWRNHVNNLPMVSHLGSNNYKNSAEEVRRKYAKYFMEDNPSPWQWKKVGLELA</sequence>
<dbReference type="GO" id="GO:0016787">
    <property type="term" value="F:hydrolase activity"/>
    <property type="evidence" value="ECO:0007669"/>
    <property type="project" value="UniProtKB-KW"/>
</dbReference>
<keyword evidence="10" id="KW-1185">Reference proteome</keyword>
<evidence type="ECO:0000256" key="1">
    <source>
        <dbReference type="ARBA" id="ARBA00001968"/>
    </source>
</evidence>
<comment type="cofactor">
    <cofactor evidence="1">
        <name>a divalent metal cation</name>
        <dbReference type="ChEBI" id="CHEBI:60240"/>
    </cofactor>
</comment>
<protein>
    <recommendedName>
        <fullName evidence="8">DDE Tnp4 domain-containing protein</fullName>
    </recommendedName>
</protein>
<evidence type="ECO:0000256" key="7">
    <source>
        <dbReference type="ARBA" id="ARBA00023242"/>
    </source>
</evidence>
<evidence type="ECO:0000259" key="8">
    <source>
        <dbReference type="Pfam" id="PF13359"/>
    </source>
</evidence>
<dbReference type="GO" id="GO:0004518">
    <property type="term" value="F:nuclease activity"/>
    <property type="evidence" value="ECO:0007669"/>
    <property type="project" value="UniProtKB-KW"/>
</dbReference>
<proteinExistence type="inferred from homology"/>
<dbReference type="PANTHER" id="PTHR22930:SF269">
    <property type="entry name" value="NUCLEASE HARBI1-LIKE PROTEIN"/>
    <property type="match status" value="1"/>
</dbReference>
<evidence type="ECO:0000256" key="3">
    <source>
        <dbReference type="ARBA" id="ARBA00006958"/>
    </source>
</evidence>
<dbReference type="GO" id="GO:0046872">
    <property type="term" value="F:metal ion binding"/>
    <property type="evidence" value="ECO:0007669"/>
    <property type="project" value="UniProtKB-KW"/>
</dbReference>